<dbReference type="SUPFAM" id="SSF69318">
    <property type="entry name" value="Integrin alpha N-terminal domain"/>
    <property type="match status" value="3"/>
</dbReference>
<dbReference type="PROSITE" id="PS51257">
    <property type="entry name" value="PROKAR_LIPOPROTEIN"/>
    <property type="match status" value="1"/>
</dbReference>
<evidence type="ECO:0000313" key="4">
    <source>
        <dbReference type="EMBL" id="MBB5285299.1"/>
    </source>
</evidence>
<keyword evidence="1 2" id="KW-0732">Signal</keyword>
<proteinExistence type="predicted"/>
<accession>A0A840U093</accession>
<reference evidence="4 5" key="1">
    <citation type="submission" date="2020-08" db="EMBL/GenBank/DDBJ databases">
        <title>Genomic Encyclopedia of Type Strains, Phase IV (KMG-IV): sequencing the most valuable type-strain genomes for metagenomic binning, comparative biology and taxonomic classification.</title>
        <authorList>
            <person name="Goeker M."/>
        </authorList>
    </citation>
    <scope>NUCLEOTIDE SEQUENCE [LARGE SCALE GENOMIC DNA]</scope>
    <source>
        <strain evidence="4 5">DSM 105074</strain>
    </source>
</reference>
<evidence type="ECO:0000256" key="1">
    <source>
        <dbReference type="ARBA" id="ARBA00022729"/>
    </source>
</evidence>
<name>A0A840U093_9BACT</name>
<dbReference type="RefSeq" id="WP_184175317.1">
    <property type="nucleotide sequence ID" value="NZ_JACHGF010000005.1"/>
</dbReference>
<protein>
    <recommendedName>
        <fullName evidence="3">ASPIC/UnbV domain-containing protein</fullName>
    </recommendedName>
</protein>
<comment type="caution">
    <text evidence="4">The sequence shown here is derived from an EMBL/GenBank/DDBJ whole genome shotgun (WGS) entry which is preliminary data.</text>
</comment>
<dbReference type="EMBL" id="JACHGF010000005">
    <property type="protein sequence ID" value="MBB5285299.1"/>
    <property type="molecule type" value="Genomic_DNA"/>
</dbReference>
<dbReference type="InterPro" id="IPR028994">
    <property type="entry name" value="Integrin_alpha_N"/>
</dbReference>
<feature type="domain" description="ASPIC/UnbV" evidence="3">
    <location>
        <begin position="538"/>
        <end position="611"/>
    </location>
</feature>
<dbReference type="InterPro" id="IPR013517">
    <property type="entry name" value="FG-GAP"/>
</dbReference>
<dbReference type="Pfam" id="PF13517">
    <property type="entry name" value="FG-GAP_3"/>
    <property type="match status" value="6"/>
</dbReference>
<sequence>MKCLRYLLALGAMVALASCQKSTSDEAESTSQVPPLFTLMSPEQTRVSFENTLTEGLNANVLMYEYFYNGGGVAVGDLNGDGLEDLYFSANMVPNQLYLNRGSLQFDDVTAQAGVAGREAGWKTGVTMADVNGDGLLDIYLCYSGNYPPEKRKNELFINQGPDAQGVPRFLEQAEQYGLASEATSTQATFFDYDKDGDLDVFLLNHNPKSLPVLNELGTAEMLRQDDPMNGSRLYRNDGGTFKDITREAGIQSSALSYGLGAGVSDVNGDGWPDLYVSNDYQVADYLYINNRNGTFTDQAATSLGHTSHFSMGSDLADVNNDARPDIFSLDMLPESNRRQKLLMAPDNYEKFNLNVRLGFNYQYMRNMLHINDGNGGFREVGQLAGVSNTDWSWSALLADFDNNGWKDLYITNGYLRDYTNMDFLKYMSDFIQNKQQGIQRSDVLELVYQIPSSNLTNYAFANGRDLTFTNVTRAWGLDTASHSNGAIYADLDNDGDLDLVINNVNKPAFIFKNETDQRHKHHYLKVKTQGTAPNTQGIGAQLTLYSGGAQQYLEQVPTRGYQSSVSPVLHFGLGEKTTIDSLRIVWPGTRRTGGERQQVLRNVQADQVLTLSEKDATEPYRRPGPVPALYQEVKAPIAHTEATPVLNDFYRQPLLVNPLSFAGPVLAKGDVNGDGLDDVLVGGAKGQANGLYLQQKDGRFVLKSTPAFEADKASQTTAAVFFDANGDGTLDLYVGHGGYADFAPEDARLQDRLYLNDGQGTFTLTTNALPAFLTSTGAVCAADFTGDGRPDLFVGGRVVPGKYPEVPRSYLLVNDGQGHFRDQTSTLAPELQQIGLVTDAAAVDLNNDQKPDLVLVGEWMPVTVLINEGKKLADKTTDYFDKPYRGWWNRLLVQDLNGDGKPDLVVGNQGLNSQVKASDQQPASLHYKDFDKNGTLDPILSFYIQGKNYPYLTRDELVSQMSGMGARYPNYKSYADVTLDELFSATELESAQRLEANYLQTACFLSTPAGKFQLSPLPLEAQLSPVFTITALDYDQDGHQDLLLCGNISRGRLRLGKFDANHGVLLRGDGRGGFTYVPQQQSGFRLTGDVRSVLPIGTTLLFGVNQQPLKAYQYRGAGRK</sequence>
<dbReference type="AlphaFoldDB" id="A0A840U093"/>
<gene>
    <name evidence="4" type="ORF">HNQ92_003456</name>
</gene>
<dbReference type="Proteomes" id="UP000557307">
    <property type="component" value="Unassembled WGS sequence"/>
</dbReference>
<evidence type="ECO:0000256" key="2">
    <source>
        <dbReference type="SAM" id="SignalP"/>
    </source>
</evidence>
<feature type="signal peptide" evidence="2">
    <location>
        <begin position="1"/>
        <end position="17"/>
    </location>
</feature>
<dbReference type="InterPro" id="IPR011519">
    <property type="entry name" value="UnbV_ASPIC"/>
</dbReference>
<dbReference type="InterPro" id="IPR027039">
    <property type="entry name" value="Crtac1"/>
</dbReference>
<dbReference type="PANTHER" id="PTHR16026:SF0">
    <property type="entry name" value="CARTILAGE ACIDIC PROTEIN 1"/>
    <property type="match status" value="1"/>
</dbReference>
<organism evidence="4 5">
    <name type="scientific">Rhabdobacter roseus</name>
    <dbReference type="NCBI Taxonomy" id="1655419"/>
    <lineage>
        <taxon>Bacteria</taxon>
        <taxon>Pseudomonadati</taxon>
        <taxon>Bacteroidota</taxon>
        <taxon>Cytophagia</taxon>
        <taxon>Cytophagales</taxon>
        <taxon>Cytophagaceae</taxon>
        <taxon>Rhabdobacter</taxon>
    </lineage>
</organism>
<keyword evidence="5" id="KW-1185">Reference proteome</keyword>
<dbReference type="Pfam" id="PF07593">
    <property type="entry name" value="UnbV_ASPIC"/>
    <property type="match status" value="1"/>
</dbReference>
<evidence type="ECO:0000313" key="5">
    <source>
        <dbReference type="Proteomes" id="UP000557307"/>
    </source>
</evidence>
<dbReference type="Gene3D" id="2.130.10.130">
    <property type="entry name" value="Integrin alpha, N-terminal"/>
    <property type="match status" value="4"/>
</dbReference>
<feature type="chain" id="PRO_5032959895" description="ASPIC/UnbV domain-containing protein" evidence="2">
    <location>
        <begin position="18"/>
        <end position="1121"/>
    </location>
</feature>
<dbReference type="PANTHER" id="PTHR16026">
    <property type="entry name" value="CARTILAGE ACIDIC PROTEIN 1"/>
    <property type="match status" value="1"/>
</dbReference>
<evidence type="ECO:0000259" key="3">
    <source>
        <dbReference type="Pfam" id="PF07593"/>
    </source>
</evidence>